<reference evidence="2 3" key="1">
    <citation type="journal article" date="2014" name="PLoS Genet.">
        <title>Phylogenetically driven sequencing of extremely halophilic archaea reveals strategies for static and dynamic osmo-response.</title>
        <authorList>
            <person name="Becker E.A."/>
            <person name="Seitzer P.M."/>
            <person name="Tritt A."/>
            <person name="Larsen D."/>
            <person name="Krusor M."/>
            <person name="Yao A.I."/>
            <person name="Wu D."/>
            <person name="Madern D."/>
            <person name="Eisen J.A."/>
            <person name="Darling A.E."/>
            <person name="Facciotti M.T."/>
        </authorList>
    </citation>
    <scope>NUCLEOTIDE SEQUENCE [LARGE SCALE GENOMIC DNA]</scope>
    <source>
        <strain evidence="3">ATCC 43099 / DSM 3394 / CCM 3739 / CIP 104546 / IAM 13178 / JCM 8861 / NBRC 102185 / NCIMB 2190 / MS3</strain>
    </source>
</reference>
<name>L9V5H9_NATMM</name>
<evidence type="ECO:0000313" key="2">
    <source>
        <dbReference type="EMBL" id="ELY32246.1"/>
    </source>
</evidence>
<evidence type="ECO:0000313" key="3">
    <source>
        <dbReference type="Proteomes" id="UP000011543"/>
    </source>
</evidence>
<dbReference type="Proteomes" id="UP000011543">
    <property type="component" value="Unassembled WGS sequence"/>
</dbReference>
<dbReference type="EMBL" id="AOHS01000017">
    <property type="protein sequence ID" value="ELY32246.1"/>
    <property type="molecule type" value="Genomic_DNA"/>
</dbReference>
<keyword evidence="1" id="KW-0472">Membrane</keyword>
<keyword evidence="1" id="KW-1133">Transmembrane helix</keyword>
<comment type="caution">
    <text evidence="2">The sequence shown here is derived from an EMBL/GenBank/DDBJ whole genome shotgun (WGS) entry which is preliminary data.</text>
</comment>
<proteinExistence type="predicted"/>
<feature type="transmembrane region" description="Helical" evidence="1">
    <location>
        <begin position="91"/>
        <end position="114"/>
    </location>
</feature>
<evidence type="ECO:0000256" key="1">
    <source>
        <dbReference type="SAM" id="Phobius"/>
    </source>
</evidence>
<keyword evidence="1" id="KW-0812">Transmembrane</keyword>
<accession>L9V5H9</accession>
<protein>
    <submittedName>
        <fullName evidence="2">Uncharacterized protein</fullName>
    </submittedName>
</protein>
<dbReference type="AlphaFoldDB" id="L9V5H9"/>
<gene>
    <name evidence="2" type="ORF">C500_04189</name>
</gene>
<sequence>MIVTSWTVRSWTVVVAVHQRVEEFVLDCIPKCTLAPNNTLHKLRIDDCVAGIIGAEPTPAGTHCDIAVQVAFVEKEPLIPIGNEVDVDSRYILILKFTQITIVVIVVGPISFAARCS</sequence>
<organism evidence="2 3">
    <name type="scientific">Natrialba magadii (strain ATCC 43099 / DSM 3394 / CCM 3739 / CIP 104546 / IAM 13178 / JCM 8861 / NBRC 102185 / NCIMB 2190 / MS3)</name>
    <name type="common">Natronobacterium magadii</name>
    <dbReference type="NCBI Taxonomy" id="547559"/>
    <lineage>
        <taxon>Archaea</taxon>
        <taxon>Methanobacteriati</taxon>
        <taxon>Methanobacteriota</taxon>
        <taxon>Stenosarchaea group</taxon>
        <taxon>Halobacteria</taxon>
        <taxon>Halobacteriales</taxon>
        <taxon>Natrialbaceae</taxon>
        <taxon>Natrialba</taxon>
    </lineage>
</organism>